<dbReference type="InterPro" id="IPR036322">
    <property type="entry name" value="WD40_repeat_dom_sf"/>
</dbReference>
<dbReference type="PROSITE" id="PS00678">
    <property type="entry name" value="WD_REPEATS_1"/>
    <property type="match status" value="1"/>
</dbReference>
<evidence type="ECO:0000256" key="3">
    <source>
        <dbReference type="PROSITE-ProRule" id="PRU00221"/>
    </source>
</evidence>
<sequence>MLARKEILSLSWDLVASICKFFLINSKKASKFSFRSDFFWALNWRIPFRIVISSASLHILWNGCFFSGSAFLLFFDFLVTAGSVPLSSSTALFLLDLAAEAEAAAGGGEVFRICSGSDPMSSDEESSVSSTGSRAFLLFFDFLVTVGSVPLTSSTALFLVDLALDFFDLDFFLAFLSDSDSESWAGIMAEGVLGWGFVAAAGGGEGSDPISSDEEFSVSSSPEEIPEETGSRAFAILRALLWDIRRFSEPTVEQLSKHEGPIKLLHLDPHKIVTGGPYDSNIKVWETDTGKHLNSLISSFGEDGKQN</sequence>
<reference evidence="6" key="1">
    <citation type="journal article" date="2019" name="Curr. Biol.">
        <title>Genome Sequence of Striga asiatica Provides Insight into the Evolution of Plant Parasitism.</title>
        <authorList>
            <person name="Yoshida S."/>
            <person name="Kim S."/>
            <person name="Wafula E.K."/>
            <person name="Tanskanen J."/>
            <person name="Kim Y.M."/>
            <person name="Honaas L."/>
            <person name="Yang Z."/>
            <person name="Spallek T."/>
            <person name="Conn C.E."/>
            <person name="Ichihashi Y."/>
            <person name="Cheong K."/>
            <person name="Cui S."/>
            <person name="Der J.P."/>
            <person name="Gundlach H."/>
            <person name="Jiao Y."/>
            <person name="Hori C."/>
            <person name="Ishida J.K."/>
            <person name="Kasahara H."/>
            <person name="Kiba T."/>
            <person name="Kim M.S."/>
            <person name="Koo N."/>
            <person name="Laohavisit A."/>
            <person name="Lee Y.H."/>
            <person name="Lumba S."/>
            <person name="McCourt P."/>
            <person name="Mortimer J.C."/>
            <person name="Mutuku J.M."/>
            <person name="Nomura T."/>
            <person name="Sasaki-Sekimoto Y."/>
            <person name="Seto Y."/>
            <person name="Wang Y."/>
            <person name="Wakatake T."/>
            <person name="Sakakibara H."/>
            <person name="Demura T."/>
            <person name="Yamaguchi S."/>
            <person name="Yoneyama K."/>
            <person name="Manabe R.I."/>
            <person name="Nelson D.C."/>
            <person name="Schulman A.H."/>
            <person name="Timko M.P."/>
            <person name="dePamphilis C.W."/>
            <person name="Choi D."/>
            <person name="Shirasu K."/>
        </authorList>
    </citation>
    <scope>NUCLEOTIDE SEQUENCE [LARGE SCALE GENOMIC DNA]</scope>
    <source>
        <strain evidence="6">cv. UVA1</strain>
    </source>
</reference>
<dbReference type="InterPro" id="IPR015943">
    <property type="entry name" value="WD40/YVTN_repeat-like_dom_sf"/>
</dbReference>
<dbReference type="InterPro" id="IPR019775">
    <property type="entry name" value="WD40_repeat_CS"/>
</dbReference>
<proteinExistence type="predicted"/>
<organism evidence="5 6">
    <name type="scientific">Striga asiatica</name>
    <name type="common">Asiatic witchweed</name>
    <name type="synonym">Buchnera asiatica</name>
    <dbReference type="NCBI Taxonomy" id="4170"/>
    <lineage>
        <taxon>Eukaryota</taxon>
        <taxon>Viridiplantae</taxon>
        <taxon>Streptophyta</taxon>
        <taxon>Embryophyta</taxon>
        <taxon>Tracheophyta</taxon>
        <taxon>Spermatophyta</taxon>
        <taxon>Magnoliopsida</taxon>
        <taxon>eudicotyledons</taxon>
        <taxon>Gunneridae</taxon>
        <taxon>Pentapetalae</taxon>
        <taxon>asterids</taxon>
        <taxon>lamiids</taxon>
        <taxon>Lamiales</taxon>
        <taxon>Orobanchaceae</taxon>
        <taxon>Buchnereae</taxon>
        <taxon>Striga</taxon>
    </lineage>
</organism>
<dbReference type="OrthoDB" id="727118at2759"/>
<comment type="caution">
    <text evidence="5">The sequence shown here is derived from an EMBL/GenBank/DDBJ whole genome shotgun (WGS) entry which is preliminary data.</text>
</comment>
<evidence type="ECO:0000313" key="5">
    <source>
        <dbReference type="EMBL" id="GER49324.1"/>
    </source>
</evidence>
<gene>
    <name evidence="5" type="ORF">STAS_26551</name>
</gene>
<feature type="region of interest" description="Disordered" evidence="4">
    <location>
        <begin position="204"/>
        <end position="227"/>
    </location>
</feature>
<evidence type="ECO:0000313" key="6">
    <source>
        <dbReference type="Proteomes" id="UP000325081"/>
    </source>
</evidence>
<protein>
    <submittedName>
        <fullName evidence="5">WD repeat-containing protein 24 homolog</fullName>
    </submittedName>
</protein>
<dbReference type="EMBL" id="BKCP01008515">
    <property type="protein sequence ID" value="GER49324.1"/>
    <property type="molecule type" value="Genomic_DNA"/>
</dbReference>
<keyword evidence="2" id="KW-0677">Repeat</keyword>
<dbReference type="SUPFAM" id="SSF50978">
    <property type="entry name" value="WD40 repeat-like"/>
    <property type="match status" value="1"/>
</dbReference>
<dbReference type="Proteomes" id="UP000325081">
    <property type="component" value="Unassembled WGS sequence"/>
</dbReference>
<keyword evidence="1 3" id="KW-0853">WD repeat</keyword>
<keyword evidence="6" id="KW-1185">Reference proteome</keyword>
<feature type="repeat" description="WD" evidence="3">
    <location>
        <begin position="255"/>
        <end position="295"/>
    </location>
</feature>
<evidence type="ECO:0000256" key="4">
    <source>
        <dbReference type="SAM" id="MobiDB-lite"/>
    </source>
</evidence>
<dbReference type="Gene3D" id="2.130.10.10">
    <property type="entry name" value="YVTN repeat-like/Quinoprotein amine dehydrogenase"/>
    <property type="match status" value="1"/>
</dbReference>
<dbReference type="InterPro" id="IPR001680">
    <property type="entry name" value="WD40_rpt"/>
</dbReference>
<evidence type="ECO:0000256" key="1">
    <source>
        <dbReference type="ARBA" id="ARBA00022574"/>
    </source>
</evidence>
<dbReference type="PROSITE" id="PS50082">
    <property type="entry name" value="WD_REPEATS_2"/>
    <property type="match status" value="1"/>
</dbReference>
<name>A0A5A7QVQ0_STRAF</name>
<evidence type="ECO:0000256" key="2">
    <source>
        <dbReference type="ARBA" id="ARBA00022737"/>
    </source>
</evidence>
<dbReference type="AlphaFoldDB" id="A0A5A7QVQ0"/>
<accession>A0A5A7QVQ0</accession>